<dbReference type="STRING" id="297318.BK138_28780"/>
<evidence type="ECO:0000313" key="3">
    <source>
        <dbReference type="Proteomes" id="UP000187172"/>
    </source>
</evidence>
<protein>
    <recommendedName>
        <fullName evidence="1">DinB-like domain-containing protein</fullName>
    </recommendedName>
</protein>
<feature type="domain" description="DinB-like" evidence="1">
    <location>
        <begin position="25"/>
        <end position="145"/>
    </location>
</feature>
<dbReference type="InterPro" id="IPR024775">
    <property type="entry name" value="DinB-like"/>
</dbReference>
<dbReference type="InterPro" id="IPR034660">
    <property type="entry name" value="DinB/YfiT-like"/>
</dbReference>
<accession>A0A1R1ECD6</accession>
<dbReference type="SUPFAM" id="SSF109854">
    <property type="entry name" value="DinB/YfiT-like putative metalloenzymes"/>
    <property type="match status" value="1"/>
</dbReference>
<dbReference type="Pfam" id="PF12867">
    <property type="entry name" value="DinB_2"/>
    <property type="match status" value="1"/>
</dbReference>
<dbReference type="EMBL" id="MRTP01000013">
    <property type="protein sequence ID" value="OMF49493.1"/>
    <property type="molecule type" value="Genomic_DNA"/>
</dbReference>
<proteinExistence type="predicted"/>
<comment type="caution">
    <text evidence="2">The sequence shown here is derived from an EMBL/GenBank/DDBJ whole genome shotgun (WGS) entry which is preliminary data.</text>
</comment>
<dbReference type="AlphaFoldDB" id="A0A1R1ECD6"/>
<dbReference type="Proteomes" id="UP000187172">
    <property type="component" value="Unassembled WGS sequence"/>
</dbReference>
<dbReference type="Gene3D" id="1.20.120.450">
    <property type="entry name" value="dinb family like domain"/>
    <property type="match status" value="1"/>
</dbReference>
<keyword evidence="3" id="KW-1185">Reference proteome</keyword>
<organism evidence="2 3">
    <name type="scientific">Paenibacillus rhizosphaerae</name>
    <dbReference type="NCBI Taxonomy" id="297318"/>
    <lineage>
        <taxon>Bacteria</taxon>
        <taxon>Bacillati</taxon>
        <taxon>Bacillota</taxon>
        <taxon>Bacilli</taxon>
        <taxon>Bacillales</taxon>
        <taxon>Paenibacillaceae</taxon>
        <taxon>Paenibacillus</taxon>
    </lineage>
</organism>
<evidence type="ECO:0000313" key="2">
    <source>
        <dbReference type="EMBL" id="OMF49493.1"/>
    </source>
</evidence>
<evidence type="ECO:0000259" key="1">
    <source>
        <dbReference type="Pfam" id="PF12867"/>
    </source>
</evidence>
<reference evidence="2 3" key="1">
    <citation type="submission" date="2016-11" db="EMBL/GenBank/DDBJ databases">
        <title>Paenibacillus species isolates.</title>
        <authorList>
            <person name="Beno S.M."/>
        </authorList>
    </citation>
    <scope>NUCLEOTIDE SEQUENCE [LARGE SCALE GENOMIC DNA]</scope>
    <source>
        <strain evidence="2 3">FSL R5-0378</strain>
    </source>
</reference>
<sequence length="162" mass="18661">MSQTQVLLQRWDECFGQEDWYPPLVPALEGVTAEEAAWKPEGEVVNSIWENVNHLLYYKEYHLQRMRGENPDFKASSNDETFGNVEDGDEAWQKTVDRLKKVHGEIRSFLSGLSDSELNAPFPTRPLASLIHSLMMHDAYHTGQIILLRKLRGSWPASRSFE</sequence>
<name>A0A1R1ECD6_9BACL</name>
<dbReference type="RefSeq" id="WP_076174829.1">
    <property type="nucleotide sequence ID" value="NZ_MRTP01000013.1"/>
</dbReference>
<gene>
    <name evidence="2" type="ORF">BK138_28780</name>
</gene>